<proteinExistence type="predicted"/>
<name>A0A486XIT4_9GAMM</name>
<feature type="repeat" description="TPR" evidence="3">
    <location>
        <begin position="237"/>
        <end position="270"/>
    </location>
</feature>
<evidence type="ECO:0000256" key="1">
    <source>
        <dbReference type="ARBA" id="ARBA00022737"/>
    </source>
</evidence>
<dbReference type="PANTHER" id="PTHR44858">
    <property type="entry name" value="TETRATRICOPEPTIDE REPEAT PROTEIN 6"/>
    <property type="match status" value="1"/>
</dbReference>
<dbReference type="SUPFAM" id="SSF48452">
    <property type="entry name" value="TPR-like"/>
    <property type="match status" value="1"/>
</dbReference>
<dbReference type="EMBL" id="CAAJGR010000052">
    <property type="protein sequence ID" value="VHO01989.1"/>
    <property type="molecule type" value="Genomic_DNA"/>
</dbReference>
<dbReference type="InterPro" id="IPR050498">
    <property type="entry name" value="Ycf3"/>
</dbReference>
<evidence type="ECO:0000313" key="4">
    <source>
        <dbReference type="EMBL" id="VHO01989.1"/>
    </source>
</evidence>
<dbReference type="PROSITE" id="PS50005">
    <property type="entry name" value="TPR"/>
    <property type="match status" value="2"/>
</dbReference>
<organism evidence="4">
    <name type="scientific">Rheinheimera sp. BAL341</name>
    <dbReference type="NCBI Taxonomy" id="1708203"/>
    <lineage>
        <taxon>Bacteria</taxon>
        <taxon>Pseudomonadati</taxon>
        <taxon>Pseudomonadota</taxon>
        <taxon>Gammaproteobacteria</taxon>
        <taxon>Chromatiales</taxon>
        <taxon>Chromatiaceae</taxon>
        <taxon>Rheinheimera</taxon>
    </lineage>
</organism>
<dbReference type="InterPro" id="IPR019734">
    <property type="entry name" value="TPR_rpt"/>
</dbReference>
<sequence length="392" mass="44478">MNIYKIIIILLVTGSVGCQSTLTSVPPPSEELWLAEQSFDGQLSDIPSTEEIFSLSEHTKQQLRYITSMKSIMPERTKAVLNYILKLADSELIYQLSATTTAQESMLNGNANCLSLAILTYSIASELGLKAEFQDIQIPEYWTSQNNTTWLNGHINLRIKQSMIADTASSAISIGTDIVVDFDPFVLKKQFPSTIVKKDRVVAMFYNNKAAEAFADNNIAQAYRYYKASANADPRFAVTWSNLAILYRHIGHYETAEMAYNYSLQLDPTSLNTLANLAFLYQHTGKTEQARLLQQQVDGKRRRNPYYFVMLGDEALRAGVYSVARSKYLQAVRLDNKTHEAYFGLAQIHFAQNENDEAAYYLRKAKRNTPSESEQKRYQNKLDVLHQVARSH</sequence>
<dbReference type="Pfam" id="PF13431">
    <property type="entry name" value="TPR_17"/>
    <property type="match status" value="2"/>
</dbReference>
<dbReference type="PROSITE" id="PS51257">
    <property type="entry name" value="PROKAR_LIPOPROTEIN"/>
    <property type="match status" value="1"/>
</dbReference>
<dbReference type="PANTHER" id="PTHR44858:SF1">
    <property type="entry name" value="UDP-N-ACETYLGLUCOSAMINE--PEPTIDE N-ACETYLGLUCOSAMINYLTRANSFERASE SPINDLY-RELATED"/>
    <property type="match status" value="1"/>
</dbReference>
<dbReference type="Gene3D" id="1.25.40.10">
    <property type="entry name" value="Tetratricopeptide repeat domain"/>
    <property type="match status" value="1"/>
</dbReference>
<accession>A0A486XIT4</accession>
<dbReference type="SMART" id="SM00028">
    <property type="entry name" value="TPR"/>
    <property type="match status" value="3"/>
</dbReference>
<keyword evidence="1" id="KW-0677">Repeat</keyword>
<evidence type="ECO:0000256" key="3">
    <source>
        <dbReference type="PROSITE-ProRule" id="PRU00339"/>
    </source>
</evidence>
<feature type="repeat" description="TPR" evidence="3">
    <location>
        <begin position="339"/>
        <end position="372"/>
    </location>
</feature>
<gene>
    <name evidence="4" type="ORF">BAL341_547</name>
</gene>
<reference evidence="4" key="1">
    <citation type="submission" date="2019-04" db="EMBL/GenBank/DDBJ databases">
        <authorList>
            <person name="Brambilla D."/>
        </authorList>
    </citation>
    <scope>NUCLEOTIDE SEQUENCE</scope>
    <source>
        <strain evidence="4">BAL1</strain>
    </source>
</reference>
<evidence type="ECO:0000256" key="2">
    <source>
        <dbReference type="ARBA" id="ARBA00022803"/>
    </source>
</evidence>
<dbReference type="AlphaFoldDB" id="A0A486XIT4"/>
<protein>
    <submittedName>
        <fullName evidence="4">TPR domain protein</fullName>
    </submittedName>
</protein>
<dbReference type="Pfam" id="PF13432">
    <property type="entry name" value="TPR_16"/>
    <property type="match status" value="1"/>
</dbReference>
<keyword evidence="2 3" id="KW-0802">TPR repeat</keyword>
<dbReference type="InterPro" id="IPR011990">
    <property type="entry name" value="TPR-like_helical_dom_sf"/>
</dbReference>